<evidence type="ECO:0000256" key="2">
    <source>
        <dbReference type="SAM" id="SignalP"/>
    </source>
</evidence>
<keyword evidence="2" id="KW-0732">Signal</keyword>
<feature type="compositionally biased region" description="Low complexity" evidence="1">
    <location>
        <begin position="96"/>
        <end position="112"/>
    </location>
</feature>
<reference evidence="3" key="2">
    <citation type="submission" date="2013-10" db="EMBL/GenBank/DDBJ databases">
        <authorList>
            <person name="Aslett M."/>
        </authorList>
    </citation>
    <scope>NUCLEOTIDE SEQUENCE [LARGE SCALE GENOMIC DNA]</scope>
    <source>
        <strain evidence="3">Houghton</strain>
    </source>
</reference>
<evidence type="ECO:0000313" key="3">
    <source>
        <dbReference type="EMBL" id="CDJ44693.1"/>
    </source>
</evidence>
<dbReference type="RefSeq" id="XP_013235441.1">
    <property type="nucleotide sequence ID" value="XM_013379987.1"/>
</dbReference>
<feature type="region of interest" description="Disordered" evidence="1">
    <location>
        <begin position="15"/>
        <end position="70"/>
    </location>
</feature>
<organism evidence="3 4">
    <name type="scientific">Eimeria tenella</name>
    <name type="common">Coccidian parasite</name>
    <dbReference type="NCBI Taxonomy" id="5802"/>
    <lineage>
        <taxon>Eukaryota</taxon>
        <taxon>Sar</taxon>
        <taxon>Alveolata</taxon>
        <taxon>Apicomplexa</taxon>
        <taxon>Conoidasida</taxon>
        <taxon>Coccidia</taxon>
        <taxon>Eucoccidiorida</taxon>
        <taxon>Eimeriorina</taxon>
        <taxon>Eimeriidae</taxon>
        <taxon>Eimeria</taxon>
    </lineage>
</organism>
<dbReference type="AlphaFoldDB" id="U6L665"/>
<feature type="region of interest" description="Disordered" evidence="1">
    <location>
        <begin position="91"/>
        <end position="112"/>
    </location>
</feature>
<dbReference type="VEuPathDB" id="ToxoDB:ETH_00041610"/>
<reference evidence="3" key="1">
    <citation type="submission" date="2013-10" db="EMBL/GenBank/DDBJ databases">
        <title>Genomic analysis of the causative agents of coccidiosis in chickens.</title>
        <authorList>
            <person name="Reid A.J."/>
            <person name="Blake D."/>
            <person name="Billington K."/>
            <person name="Browne H."/>
            <person name="Dunn M."/>
            <person name="Hung S."/>
            <person name="Kawahara F."/>
            <person name="Miranda-Saavedra D."/>
            <person name="Mourier T."/>
            <person name="Nagra H."/>
            <person name="Otto T.D."/>
            <person name="Rawlings N."/>
            <person name="Sanchez A."/>
            <person name="Sanders M."/>
            <person name="Subramaniam C."/>
            <person name="Tay Y."/>
            <person name="Dear P."/>
            <person name="Doerig C."/>
            <person name="Gruber A."/>
            <person name="Parkinson J."/>
            <person name="Shirley M."/>
            <person name="Wan K.L."/>
            <person name="Berriman M."/>
            <person name="Tomley F."/>
            <person name="Pain A."/>
        </authorList>
    </citation>
    <scope>NUCLEOTIDE SEQUENCE [LARGE SCALE GENOMIC DNA]</scope>
    <source>
        <strain evidence="3">Houghton</strain>
    </source>
</reference>
<sequence>MICFCFCHLLLTTHTQQRRGPHRVCSSSSSSSSTWSPKKGNSSTASPQPMGPQKTPQGAPPSAARGAPCTPWGPPLLSLLQQLLLPTTQACPRLPRASTQQQARSSSSSRVL</sequence>
<proteinExistence type="predicted"/>
<gene>
    <name evidence="3" type="ORF">ETH_00041610</name>
</gene>
<evidence type="ECO:0000313" key="4">
    <source>
        <dbReference type="Proteomes" id="UP000030747"/>
    </source>
</evidence>
<dbReference type="Proteomes" id="UP000030747">
    <property type="component" value="Unassembled WGS sequence"/>
</dbReference>
<protein>
    <submittedName>
        <fullName evidence="3">Uncharacterized protein</fullName>
    </submittedName>
</protein>
<accession>U6L665</accession>
<keyword evidence="4" id="KW-1185">Reference proteome</keyword>
<feature type="signal peptide" evidence="2">
    <location>
        <begin position="1"/>
        <end position="17"/>
    </location>
</feature>
<name>U6L665_EIMTE</name>
<feature type="chain" id="PRO_5004672189" evidence="2">
    <location>
        <begin position="18"/>
        <end position="112"/>
    </location>
</feature>
<feature type="compositionally biased region" description="Polar residues" evidence="1">
    <location>
        <begin position="34"/>
        <end position="47"/>
    </location>
</feature>
<dbReference type="EMBL" id="HG677493">
    <property type="protein sequence ID" value="CDJ44693.1"/>
    <property type="molecule type" value="Genomic_DNA"/>
</dbReference>
<dbReference type="GeneID" id="25257362"/>
<evidence type="ECO:0000256" key="1">
    <source>
        <dbReference type="SAM" id="MobiDB-lite"/>
    </source>
</evidence>